<evidence type="ECO:0000313" key="3">
    <source>
        <dbReference type="EMBL" id="EGG12552.1"/>
    </source>
</evidence>
<evidence type="ECO:0008006" key="5">
    <source>
        <dbReference type="Google" id="ProtNLM"/>
    </source>
</evidence>
<gene>
    <name evidence="3" type="ORF">MELLADRAFT_100929</name>
</gene>
<feature type="compositionally biased region" description="Pro residues" evidence="1">
    <location>
        <begin position="194"/>
        <end position="211"/>
    </location>
</feature>
<evidence type="ECO:0000256" key="1">
    <source>
        <dbReference type="SAM" id="MobiDB-lite"/>
    </source>
</evidence>
<evidence type="ECO:0000313" key="4">
    <source>
        <dbReference type="Proteomes" id="UP000001072"/>
    </source>
</evidence>
<dbReference type="OrthoDB" id="3362246at2759"/>
<dbReference type="VEuPathDB" id="FungiDB:MELLADRAFT_100929"/>
<feature type="chain" id="PRO_5003321302" description="Secreted protein" evidence="2">
    <location>
        <begin position="21"/>
        <end position="273"/>
    </location>
</feature>
<feature type="region of interest" description="Disordered" evidence="1">
    <location>
        <begin position="124"/>
        <end position="249"/>
    </location>
</feature>
<sequence length="273" mass="28092">MGALNLKFSLLLSLVFIVAGQEDKPVINLPPSLIQCLPIALTVGGGEAPYYVSILPGGSPGAPPLETFPTMSLPGQLTWIVDQAPGTQLTFQVRDNKGIINYSQISTVLAGGDCSHVTPLGMINSGDGATKSPTNQTSTQSNPAPIPITPPPSTTASPPLTPTKPSNSSSISPLPGAANATSTPKTNATTISNTPPPSSITPIPGQPPVSPTIPNTTSGPKTPTVVTPAINPKNVTNTNIPKDKAKQGDGNRFKIDSHMMLISLISIIIFSIV</sequence>
<dbReference type="HOGENOM" id="CLU_063099_0_1_1"/>
<accession>F4R318</accession>
<dbReference type="Proteomes" id="UP000001072">
    <property type="component" value="Unassembled WGS sequence"/>
</dbReference>
<dbReference type="RefSeq" id="XP_007403490.1">
    <property type="nucleotide sequence ID" value="XM_007403428.1"/>
</dbReference>
<dbReference type="InParanoid" id="F4R318"/>
<keyword evidence="2" id="KW-0732">Signal</keyword>
<dbReference type="STRING" id="747676.F4R318"/>
<feature type="compositionally biased region" description="Polar residues" evidence="1">
    <location>
        <begin position="212"/>
        <end position="225"/>
    </location>
</feature>
<dbReference type="EMBL" id="GL883090">
    <property type="protein sequence ID" value="EGG12552.1"/>
    <property type="molecule type" value="Genomic_DNA"/>
</dbReference>
<dbReference type="PANTHER" id="PTHR37487">
    <property type="entry name" value="CHROMOSOME 1, WHOLE GENOME SHOTGUN SEQUENCE"/>
    <property type="match status" value="1"/>
</dbReference>
<name>F4R318_MELLP</name>
<dbReference type="AlphaFoldDB" id="F4R318"/>
<dbReference type="KEGG" id="mlr:MELLADRAFT_100929"/>
<feature type="signal peptide" evidence="2">
    <location>
        <begin position="1"/>
        <end position="20"/>
    </location>
</feature>
<protein>
    <recommendedName>
        <fullName evidence="5">Secreted protein</fullName>
    </recommendedName>
</protein>
<dbReference type="GeneID" id="18921233"/>
<evidence type="ECO:0000256" key="2">
    <source>
        <dbReference type="SAM" id="SignalP"/>
    </source>
</evidence>
<feature type="compositionally biased region" description="Polar residues" evidence="1">
    <location>
        <begin position="131"/>
        <end position="142"/>
    </location>
</feature>
<reference evidence="4" key="1">
    <citation type="journal article" date="2011" name="Proc. Natl. Acad. Sci. U.S.A.">
        <title>Obligate biotrophy features unraveled by the genomic analysis of rust fungi.</title>
        <authorList>
            <person name="Duplessis S."/>
            <person name="Cuomo C.A."/>
            <person name="Lin Y.-C."/>
            <person name="Aerts A."/>
            <person name="Tisserant E."/>
            <person name="Veneault-Fourrey C."/>
            <person name="Joly D.L."/>
            <person name="Hacquard S."/>
            <person name="Amselem J."/>
            <person name="Cantarel B.L."/>
            <person name="Chiu R."/>
            <person name="Coutinho P.M."/>
            <person name="Feau N."/>
            <person name="Field M."/>
            <person name="Frey P."/>
            <person name="Gelhaye E."/>
            <person name="Goldberg J."/>
            <person name="Grabherr M.G."/>
            <person name="Kodira C.D."/>
            <person name="Kohler A."/>
            <person name="Kuees U."/>
            <person name="Lindquist E.A."/>
            <person name="Lucas S.M."/>
            <person name="Mago R."/>
            <person name="Mauceli E."/>
            <person name="Morin E."/>
            <person name="Murat C."/>
            <person name="Pangilinan J.L."/>
            <person name="Park R."/>
            <person name="Pearson M."/>
            <person name="Quesneville H."/>
            <person name="Rouhier N."/>
            <person name="Sakthikumar S."/>
            <person name="Salamov A.A."/>
            <person name="Schmutz J."/>
            <person name="Selles B."/>
            <person name="Shapiro H."/>
            <person name="Tanguay P."/>
            <person name="Tuskan G.A."/>
            <person name="Henrissat B."/>
            <person name="Van de Peer Y."/>
            <person name="Rouze P."/>
            <person name="Ellis J.G."/>
            <person name="Dodds P.N."/>
            <person name="Schein J.E."/>
            <person name="Zhong S."/>
            <person name="Hamelin R.C."/>
            <person name="Grigoriev I.V."/>
            <person name="Szabo L.J."/>
            <person name="Martin F."/>
        </authorList>
    </citation>
    <scope>NUCLEOTIDE SEQUENCE [LARGE SCALE GENOMIC DNA]</scope>
    <source>
        <strain evidence="4">98AG31 / pathotype 3-4-7</strain>
    </source>
</reference>
<keyword evidence="4" id="KW-1185">Reference proteome</keyword>
<proteinExistence type="predicted"/>
<organism evidence="4">
    <name type="scientific">Melampsora larici-populina (strain 98AG31 / pathotype 3-4-7)</name>
    <name type="common">Poplar leaf rust fungus</name>
    <dbReference type="NCBI Taxonomy" id="747676"/>
    <lineage>
        <taxon>Eukaryota</taxon>
        <taxon>Fungi</taxon>
        <taxon>Dikarya</taxon>
        <taxon>Basidiomycota</taxon>
        <taxon>Pucciniomycotina</taxon>
        <taxon>Pucciniomycetes</taxon>
        <taxon>Pucciniales</taxon>
        <taxon>Melampsoraceae</taxon>
        <taxon>Melampsora</taxon>
    </lineage>
</organism>
<dbReference type="PANTHER" id="PTHR37487:SF2">
    <property type="entry name" value="EXPRESSED PROTEIN"/>
    <property type="match status" value="1"/>
</dbReference>
<feature type="compositionally biased region" description="Pro residues" evidence="1">
    <location>
        <begin position="144"/>
        <end position="153"/>
    </location>
</feature>